<evidence type="ECO:0000259" key="1">
    <source>
        <dbReference type="Pfam" id="PF18735"/>
    </source>
</evidence>
<protein>
    <recommendedName>
        <fullName evidence="1">RiboL-PSP-HEPN domain-containing protein</fullName>
    </recommendedName>
</protein>
<dbReference type="Pfam" id="PF18735">
    <property type="entry name" value="HEPN_RiboL-PSP"/>
    <property type="match status" value="1"/>
</dbReference>
<dbReference type="EMBL" id="HG992341">
    <property type="protein sequence ID" value="CAE6686800.1"/>
    <property type="molecule type" value="Genomic_DNA"/>
</dbReference>
<dbReference type="EMBL" id="HG992341">
    <property type="protein sequence ID" value="CAE6686781.1"/>
    <property type="molecule type" value="Genomic_DNA"/>
</dbReference>
<evidence type="ECO:0000313" key="3">
    <source>
        <dbReference type="Proteomes" id="UP000835243"/>
    </source>
</evidence>
<dbReference type="InterPro" id="IPR041519">
    <property type="entry name" value="HEPN_RiboL-PSP"/>
</dbReference>
<feature type="domain" description="RiboL-PSP-HEPN" evidence="1">
    <location>
        <begin position="42"/>
        <end position="202"/>
    </location>
</feature>
<organism evidence="2 3">
    <name type="scientific">Xanthomonas arboricola pv. corylina</name>
    <dbReference type="NCBI Taxonomy" id="487821"/>
    <lineage>
        <taxon>Bacteria</taxon>
        <taxon>Pseudomonadati</taxon>
        <taxon>Pseudomonadota</taxon>
        <taxon>Gammaproteobacteria</taxon>
        <taxon>Lysobacterales</taxon>
        <taxon>Lysobacteraceae</taxon>
        <taxon>Xanthomonas</taxon>
    </lineage>
</organism>
<dbReference type="Proteomes" id="UP000835243">
    <property type="component" value="Chromosome"/>
</dbReference>
<name>A0A8D6UF41_9XANT</name>
<evidence type="ECO:0000313" key="2">
    <source>
        <dbReference type="EMBL" id="CAE6686800.1"/>
    </source>
</evidence>
<reference evidence="2 3" key="1">
    <citation type="submission" date="2021-02" db="EMBL/GenBank/DDBJ databases">
        <authorList>
            <person name="Pothier F. J."/>
        </authorList>
    </citation>
    <scope>NUCLEOTIDE SEQUENCE [LARGE SCALE GENOMIC DNA]</scope>
    <source>
        <strain evidence="2 3">CFBP 1159</strain>
    </source>
</reference>
<dbReference type="AlphaFoldDB" id="A0A8D6UF41"/>
<gene>
    <name evidence="2" type="ORF">CFBP1159_00660</name>
</gene>
<accession>A0A8D6UF41</accession>
<proteinExistence type="predicted"/>
<sequence length="309" mass="33270">MSQARDRFVGRIGAINSILAEPFSTDIAPIPTLNSGAAVVRNGCAVMLFCALETFIRERSLECAGLLNQALVPYSKLPEGLKKASLISTFEGLLNNSRQFSPSDQVLLFEQAAVAAASGKLGSAYKFSDYSFGREKSNIVADDIAKIAKAFGVPSFWNVAKSISESVGLAQPAGVDEAFKQLAKERHKSAHVSSHSIAHSTLSAFIPQTLVIALSFDLSISLAVRKLNGSNIVSDGVHPLVSLGDFKYVILRPVAGRWKGFIPGRTTAIFVENDYETAMPRAVQQAAQRVASTIIQDQTERAVNWISII</sequence>
<dbReference type="RefSeq" id="WP_146091564.1">
    <property type="nucleotide sequence ID" value="NZ_MDEA01000026.1"/>
</dbReference>